<dbReference type="Proteomes" id="UP000283295">
    <property type="component" value="Unassembled WGS sequence"/>
</dbReference>
<accession>A0A3R5ZJQ5</accession>
<proteinExistence type="predicted"/>
<evidence type="ECO:0000313" key="1">
    <source>
        <dbReference type="EMBL" id="RGS35126.1"/>
    </source>
</evidence>
<dbReference type="EMBL" id="QRVK01000073">
    <property type="protein sequence ID" value="RGS35126.1"/>
    <property type="molecule type" value="Genomic_DNA"/>
</dbReference>
<dbReference type="AlphaFoldDB" id="A0A3R5ZJQ5"/>
<reference evidence="1 2" key="1">
    <citation type="submission" date="2018-08" db="EMBL/GenBank/DDBJ databases">
        <title>A genome reference for cultivated species of the human gut microbiota.</title>
        <authorList>
            <person name="Zou Y."/>
            <person name="Xue W."/>
            <person name="Luo G."/>
        </authorList>
    </citation>
    <scope>NUCLEOTIDE SEQUENCE [LARGE SCALE GENOMIC DNA]</scope>
    <source>
        <strain evidence="1 2">AF22-21</strain>
    </source>
</reference>
<protein>
    <submittedName>
        <fullName evidence="1">Uncharacterized protein</fullName>
    </submittedName>
</protein>
<comment type="caution">
    <text evidence="1">The sequence shown here is derived from an EMBL/GenBank/DDBJ whole genome shotgun (WGS) entry which is preliminary data.</text>
</comment>
<name>A0A3R5ZJQ5_9FIRM</name>
<organism evidence="1 2">
    <name type="scientific">Coprococcus eutactus</name>
    <dbReference type="NCBI Taxonomy" id="33043"/>
    <lineage>
        <taxon>Bacteria</taxon>
        <taxon>Bacillati</taxon>
        <taxon>Bacillota</taxon>
        <taxon>Clostridia</taxon>
        <taxon>Lachnospirales</taxon>
        <taxon>Lachnospiraceae</taxon>
        <taxon>Coprococcus</taxon>
    </lineage>
</organism>
<dbReference type="OrthoDB" id="2833825at2"/>
<evidence type="ECO:0000313" key="2">
    <source>
        <dbReference type="Proteomes" id="UP000283295"/>
    </source>
</evidence>
<sequence>MDTVDLIIKSSTEFYNDLKVDENGRYRSWEHCYSHFIKARGSQEIDYDYLSLQLAFYLASWGMYRGSSFLLQKDYKVHIPVVKELLSEKYDVLAGIECVSFREKSNQQLLLDINSFLGQYYDKIRHKVKEQELKNQLSFTLITKILMGTLGCVPAYDRYFIAGIKNQKVATGNYNIRSIMQLVSFYEKNADRLEPVREKMEVEGMPYPQMKMIDMGFWQVGFDLDTNKGIKNAH</sequence>
<gene>
    <name evidence="1" type="ORF">DWX94_14055</name>
</gene>
<dbReference type="RefSeq" id="WP_119203397.1">
    <property type="nucleotide sequence ID" value="NZ_CABIWG010000009.1"/>
</dbReference>